<dbReference type="Proteomes" id="UP000198775">
    <property type="component" value="Unassembled WGS sequence"/>
</dbReference>
<proteinExistence type="predicted"/>
<dbReference type="AlphaFoldDB" id="A0A1H8VGB9"/>
<accession>A0A1H8VGB9</accession>
<gene>
    <name evidence="2" type="ORF">SAMN05216388_103718</name>
</gene>
<dbReference type="EMBL" id="FOCX01000037">
    <property type="protein sequence ID" value="SEP14445.1"/>
    <property type="molecule type" value="Genomic_DNA"/>
</dbReference>
<sequence length="50" mass="5826">MSGNAVASAAIRRRQRLSSAETHRHHLFETVRAQLKQIQRRLDEIVRLSM</sequence>
<protein>
    <submittedName>
        <fullName evidence="2">Uncharacterized protein</fullName>
    </submittedName>
</protein>
<organism evidence="2 3">
    <name type="scientific">Halorientalis persicus</name>
    <dbReference type="NCBI Taxonomy" id="1367881"/>
    <lineage>
        <taxon>Archaea</taxon>
        <taxon>Methanobacteriati</taxon>
        <taxon>Methanobacteriota</taxon>
        <taxon>Stenosarchaea group</taxon>
        <taxon>Halobacteria</taxon>
        <taxon>Halobacteriales</taxon>
        <taxon>Haloarculaceae</taxon>
        <taxon>Halorientalis</taxon>
    </lineage>
</organism>
<evidence type="ECO:0000313" key="2">
    <source>
        <dbReference type="EMBL" id="SEP14445.1"/>
    </source>
</evidence>
<keyword evidence="3" id="KW-1185">Reference proteome</keyword>
<feature type="region of interest" description="Disordered" evidence="1">
    <location>
        <begin position="1"/>
        <end position="22"/>
    </location>
</feature>
<name>A0A1H8VGB9_9EURY</name>
<evidence type="ECO:0000256" key="1">
    <source>
        <dbReference type="SAM" id="MobiDB-lite"/>
    </source>
</evidence>
<evidence type="ECO:0000313" key="3">
    <source>
        <dbReference type="Proteomes" id="UP000198775"/>
    </source>
</evidence>
<dbReference type="RefSeq" id="WP_170845518.1">
    <property type="nucleotide sequence ID" value="NZ_FOCX01000037.1"/>
</dbReference>
<reference evidence="3" key="1">
    <citation type="submission" date="2016-10" db="EMBL/GenBank/DDBJ databases">
        <authorList>
            <person name="Varghese N."/>
            <person name="Submissions S."/>
        </authorList>
    </citation>
    <scope>NUCLEOTIDE SEQUENCE [LARGE SCALE GENOMIC DNA]</scope>
    <source>
        <strain evidence="3">IBRC-M 10043</strain>
    </source>
</reference>